<accession>A0A2Z2MMB7</accession>
<keyword evidence="4" id="KW-1185">Reference proteome</keyword>
<organism evidence="3 4">
    <name type="scientific">Thermococcus profundus</name>
    <dbReference type="NCBI Taxonomy" id="49899"/>
    <lineage>
        <taxon>Archaea</taxon>
        <taxon>Methanobacteriati</taxon>
        <taxon>Methanobacteriota</taxon>
        <taxon>Thermococci</taxon>
        <taxon>Thermococcales</taxon>
        <taxon>Thermococcaceae</taxon>
        <taxon>Thermococcus</taxon>
    </lineage>
</organism>
<evidence type="ECO:0000259" key="1">
    <source>
        <dbReference type="Pfam" id="PF26555"/>
    </source>
</evidence>
<dbReference type="GeneID" id="33320758"/>
<dbReference type="EMBL" id="CP014862">
    <property type="protein sequence ID" value="ASJ03571.1"/>
    <property type="molecule type" value="Genomic_DNA"/>
</dbReference>
<dbReference type="Pfam" id="PF26556">
    <property type="entry name" value="DUF8183"/>
    <property type="match status" value="1"/>
</dbReference>
<dbReference type="Proteomes" id="UP000250179">
    <property type="component" value="Chromosome"/>
</dbReference>
<reference evidence="3 4" key="1">
    <citation type="submission" date="2016-03" db="EMBL/GenBank/DDBJ databases">
        <title>Complete genome sequence of Thermococcus profundus strain DT5432.</title>
        <authorList>
            <person name="Oger P.M."/>
        </authorList>
    </citation>
    <scope>NUCLEOTIDE SEQUENCE [LARGE SCALE GENOMIC DNA]</scope>
    <source>
        <strain evidence="3 4">DT 5432</strain>
    </source>
</reference>
<evidence type="ECO:0000313" key="4">
    <source>
        <dbReference type="Proteomes" id="UP000250179"/>
    </source>
</evidence>
<name>A0A2Z2MMB7_THEPR</name>
<gene>
    <name evidence="3" type="ORF">A3L09_10040</name>
</gene>
<evidence type="ECO:0000259" key="2">
    <source>
        <dbReference type="Pfam" id="PF26556"/>
    </source>
</evidence>
<evidence type="ECO:0000313" key="3">
    <source>
        <dbReference type="EMBL" id="ASJ03571.1"/>
    </source>
</evidence>
<dbReference type="Pfam" id="PF26555">
    <property type="entry name" value="HTH_78"/>
    <property type="match status" value="1"/>
</dbReference>
<feature type="domain" description="DUF8183" evidence="1">
    <location>
        <begin position="139"/>
        <end position="203"/>
    </location>
</feature>
<sequence>MTNVTKEQVLEWLRNGSEGAEDIVDLPWNVKEEGENHYVAEHPKIPFLLNVLFLDGFVRLAVPSGVETIAMRLEDKVKVYHTLLVLNERMNLLKFTLSGMNDEITLRVDLDEKTLGKEEFNDALTALLVGMNVLMESLGLTQEFQEMIFERLALMVIERMQNGASEREIVEFLTKKVGMEKKEAEALLSELKKAVKEDERGYI</sequence>
<protein>
    <submittedName>
        <fullName evidence="3">DNA-binding protein</fullName>
    </submittedName>
</protein>
<dbReference type="KEGG" id="tprf:A3L09_10040"/>
<dbReference type="RefSeq" id="WP_232473532.1">
    <property type="nucleotide sequence ID" value="NZ_CP014862.1"/>
</dbReference>
<feature type="domain" description="DUF8183" evidence="2">
    <location>
        <begin position="8"/>
        <end position="138"/>
    </location>
</feature>
<proteinExistence type="predicted"/>
<dbReference type="InterPro" id="IPR058836">
    <property type="entry name" value="DUF8183_C"/>
</dbReference>
<dbReference type="AlphaFoldDB" id="A0A2Z2MMB7"/>
<dbReference type="InterPro" id="IPR058496">
    <property type="entry name" value="DUF8183_N"/>
</dbReference>
<keyword evidence="3" id="KW-0238">DNA-binding</keyword>
<dbReference type="GO" id="GO:0003677">
    <property type="term" value="F:DNA binding"/>
    <property type="evidence" value="ECO:0007669"/>
    <property type="project" value="UniProtKB-KW"/>
</dbReference>